<organism evidence="7 8">
    <name type="scientific">Takifugu flavidus</name>
    <name type="common">sansaifugu</name>
    <dbReference type="NCBI Taxonomy" id="433684"/>
    <lineage>
        <taxon>Eukaryota</taxon>
        <taxon>Metazoa</taxon>
        <taxon>Chordata</taxon>
        <taxon>Craniata</taxon>
        <taxon>Vertebrata</taxon>
        <taxon>Euteleostomi</taxon>
        <taxon>Actinopterygii</taxon>
        <taxon>Neopterygii</taxon>
        <taxon>Teleostei</taxon>
        <taxon>Neoteleostei</taxon>
        <taxon>Acanthomorphata</taxon>
        <taxon>Eupercaria</taxon>
        <taxon>Tetraodontiformes</taxon>
        <taxon>Tetradontoidea</taxon>
        <taxon>Tetraodontidae</taxon>
        <taxon>Takifugu</taxon>
    </lineage>
</organism>
<feature type="domain" description="K Homology" evidence="6">
    <location>
        <begin position="234"/>
        <end position="305"/>
    </location>
</feature>
<evidence type="ECO:0000256" key="5">
    <source>
        <dbReference type="SAM" id="MobiDB-lite"/>
    </source>
</evidence>
<dbReference type="CDD" id="cd22481">
    <property type="entry name" value="KH-I_FUBP1_rpt2"/>
    <property type="match status" value="1"/>
</dbReference>
<evidence type="ECO:0000256" key="3">
    <source>
        <dbReference type="ARBA" id="ARBA00023242"/>
    </source>
</evidence>
<dbReference type="InterPro" id="IPR048250">
    <property type="entry name" value="KH-I_FUBP1_dom2"/>
</dbReference>
<reference evidence="7 8" key="1">
    <citation type="submission" date="2019-04" db="EMBL/GenBank/DDBJ databases">
        <title>Chromosome genome assembly for Takifugu flavidus.</title>
        <authorList>
            <person name="Xiao S."/>
        </authorList>
    </citation>
    <scope>NUCLEOTIDE SEQUENCE [LARGE SCALE GENOMIC DNA]</scope>
    <source>
        <strain evidence="7">HTHZ2018</strain>
        <tissue evidence="7">Muscle</tissue>
    </source>
</reference>
<comment type="caution">
    <text evidence="7">The sequence shown here is derived from an EMBL/GenBank/DDBJ whole genome shotgun (WGS) entry which is preliminary data.</text>
</comment>
<evidence type="ECO:0000256" key="1">
    <source>
        <dbReference type="ARBA" id="ARBA00004123"/>
    </source>
</evidence>
<dbReference type="Proteomes" id="UP000324091">
    <property type="component" value="Chromosome 15"/>
</dbReference>
<feature type="compositionally biased region" description="Polar residues" evidence="5">
    <location>
        <begin position="404"/>
        <end position="431"/>
    </location>
</feature>
<evidence type="ECO:0000256" key="2">
    <source>
        <dbReference type="ARBA" id="ARBA00022737"/>
    </source>
</evidence>
<accession>A0A5C6P3R2</accession>
<keyword evidence="4" id="KW-0694">RNA-binding</keyword>
<dbReference type="GO" id="GO:0003723">
    <property type="term" value="F:RNA binding"/>
    <property type="evidence" value="ECO:0007669"/>
    <property type="project" value="UniProtKB-UniRule"/>
</dbReference>
<dbReference type="InterPro" id="IPR015096">
    <property type="entry name" value="FUBP_C"/>
</dbReference>
<feature type="compositionally biased region" description="Low complexity" evidence="5">
    <location>
        <begin position="469"/>
        <end position="487"/>
    </location>
</feature>
<feature type="region of interest" description="Disordered" evidence="5">
    <location>
        <begin position="469"/>
        <end position="489"/>
    </location>
</feature>
<feature type="region of interest" description="Disordered" evidence="5">
    <location>
        <begin position="1"/>
        <end position="20"/>
    </location>
</feature>
<dbReference type="SMART" id="SM00322">
    <property type="entry name" value="KH"/>
    <property type="match status" value="2"/>
</dbReference>
<feature type="domain" description="K Homology" evidence="6">
    <location>
        <begin position="146"/>
        <end position="218"/>
    </location>
</feature>
<feature type="region of interest" description="Disordered" evidence="5">
    <location>
        <begin position="504"/>
        <end position="524"/>
    </location>
</feature>
<evidence type="ECO:0000313" key="7">
    <source>
        <dbReference type="EMBL" id="TWW73559.1"/>
    </source>
</evidence>
<protein>
    <submittedName>
        <fullName evidence="7">Far upstream element-binding protein 1</fullName>
    </submittedName>
</protein>
<evidence type="ECO:0000256" key="4">
    <source>
        <dbReference type="PROSITE-ProRule" id="PRU00117"/>
    </source>
</evidence>
<dbReference type="GO" id="GO:0006355">
    <property type="term" value="P:regulation of DNA-templated transcription"/>
    <property type="evidence" value="ECO:0007669"/>
    <property type="project" value="InterPro"/>
</dbReference>
<dbReference type="Gene3D" id="3.30.1370.10">
    <property type="entry name" value="K Homology domain, type 1"/>
    <property type="match status" value="1"/>
</dbReference>
<keyword evidence="2" id="KW-0677">Repeat</keyword>
<gene>
    <name evidence="7" type="ORF">D4764_15G0009530</name>
</gene>
<dbReference type="Gene3D" id="3.30.310.210">
    <property type="match status" value="1"/>
</dbReference>
<name>A0A5C6P3R2_9TELE</name>
<comment type="subcellular location">
    <subcellularLocation>
        <location evidence="1">Nucleus</location>
    </subcellularLocation>
</comment>
<feature type="compositionally biased region" description="Low complexity" evidence="5">
    <location>
        <begin position="1"/>
        <end position="13"/>
    </location>
</feature>
<dbReference type="InterPro" id="IPR004087">
    <property type="entry name" value="KH_dom"/>
</dbReference>
<dbReference type="InterPro" id="IPR036612">
    <property type="entry name" value="KH_dom_type_1_sf"/>
</dbReference>
<keyword evidence="3" id="KW-0539">Nucleus</keyword>
<dbReference type="PANTHER" id="PTHR10288">
    <property type="entry name" value="KH DOMAIN CONTAINING RNA BINDING PROTEIN"/>
    <property type="match status" value="1"/>
</dbReference>
<sequence length="524" mass="55978">MADYSSVAPPSSSAGGGMNDAFKDALQRARQIAAKIGGDGVAAPSSNEFGYGGQKRPLEDAGGYFPMPNLIIDQPETKKVATSDAFSAIGGMGGPPRSVSEEFKVPDGMVGFNSGGMPDRTAKRLLTEIVEKGRPAPAFNPNDGPGMTVQEIMIPASKAGLVIGKGGETIKSLQERAGVKMVMIQDGPQNTGADKPLRISGEPFKVQQAKEMVMDLIRDQGFREQRGEYGSRVGGDSLDVPVPRFAVGIVIGGETIKGISQQSGARIELQRNPPPNSDPSIKMFTVRGSPQQIDYARQLVEEKIGLLQWVVHMAPLDRMEVQAHMDLLVHQGHQWAPTTQGHTTRDLQGLMARLLLTSLRDGAMVTHTGNRDSLIQVDKAAADANAAAWAAYYAQYGQQPQAPMTPTSGAPGTTQSNGQGDPQAAGQSGQADYSKAWEEYYKKMGQQSQQPQDYTKAWEEYYKKQGQAASQAPAAAAPPASQPGGQPDYSAAWAEYYRQQAAYYGTPNPQSMGAAPQAPQVHSL</sequence>
<evidence type="ECO:0000259" key="6">
    <source>
        <dbReference type="SMART" id="SM00322"/>
    </source>
</evidence>
<dbReference type="SUPFAM" id="SSF54791">
    <property type="entry name" value="Eukaryotic type KH-domain (KH-domain type I)"/>
    <property type="match status" value="2"/>
</dbReference>
<proteinExistence type="predicted"/>
<keyword evidence="8" id="KW-1185">Reference proteome</keyword>
<dbReference type="Pfam" id="PF00013">
    <property type="entry name" value="KH_1"/>
    <property type="match status" value="2"/>
</dbReference>
<dbReference type="Pfam" id="PF09005">
    <property type="entry name" value="FUBP_C"/>
    <property type="match status" value="2"/>
</dbReference>
<feature type="region of interest" description="Disordered" evidence="5">
    <location>
        <begin position="402"/>
        <end position="432"/>
    </location>
</feature>
<dbReference type="AlphaFoldDB" id="A0A5C6P3R2"/>
<dbReference type="InterPro" id="IPR004088">
    <property type="entry name" value="KH_dom_type_1"/>
</dbReference>
<dbReference type="PROSITE" id="PS50084">
    <property type="entry name" value="KH_TYPE_1"/>
    <property type="match status" value="2"/>
</dbReference>
<evidence type="ECO:0000313" key="8">
    <source>
        <dbReference type="Proteomes" id="UP000324091"/>
    </source>
</evidence>
<dbReference type="EMBL" id="RHFK02000007">
    <property type="protein sequence ID" value="TWW73559.1"/>
    <property type="molecule type" value="Genomic_DNA"/>
</dbReference>
<dbReference type="GO" id="GO:0005634">
    <property type="term" value="C:nucleus"/>
    <property type="evidence" value="ECO:0007669"/>
    <property type="project" value="UniProtKB-SubCell"/>
</dbReference>
<dbReference type="FunFam" id="3.30.1370.10:FF:000007">
    <property type="entry name" value="far upstream element-binding protein 1 isoform X1"/>
    <property type="match status" value="1"/>
</dbReference>